<comment type="caution">
    <text evidence="1">The sequence shown here is derived from an EMBL/GenBank/DDBJ whole genome shotgun (WGS) entry which is preliminary data.</text>
</comment>
<dbReference type="Gene3D" id="3.20.20.80">
    <property type="entry name" value="Glycosidases"/>
    <property type="match status" value="1"/>
</dbReference>
<keyword evidence="2" id="KW-1185">Reference proteome</keyword>
<dbReference type="AlphaFoldDB" id="A0A927CD67"/>
<dbReference type="EMBL" id="JACXJA010000049">
    <property type="protein sequence ID" value="MBD2865888.1"/>
    <property type="molecule type" value="Genomic_DNA"/>
</dbReference>
<proteinExistence type="predicted"/>
<evidence type="ECO:0000313" key="2">
    <source>
        <dbReference type="Proteomes" id="UP000639396"/>
    </source>
</evidence>
<sequence>MKEVIERNQPGLKLAITEYNFGNGFGVTAGLAQAEALAIFGKEGVDLATRFGNFQADTPIEYAFKLYLDYDGQGSKISGSSVRTDSSRYLSLPLRRSLSFYLAEPPLGGPFLTTGFLMAISACLK</sequence>
<name>A0A927CD67_9BACL</name>
<protein>
    <submittedName>
        <fullName evidence="1">Uncharacterized protein</fullName>
    </submittedName>
</protein>
<reference evidence="1" key="1">
    <citation type="submission" date="2020-09" db="EMBL/GenBank/DDBJ databases">
        <title>A novel bacterium of genus Paenibacillus, isolated from South China Sea.</title>
        <authorList>
            <person name="Huang H."/>
            <person name="Mo K."/>
            <person name="Hu Y."/>
        </authorList>
    </citation>
    <scope>NUCLEOTIDE SEQUENCE</scope>
    <source>
        <strain evidence="1">IB182363</strain>
    </source>
</reference>
<evidence type="ECO:0000313" key="1">
    <source>
        <dbReference type="EMBL" id="MBD2865888.1"/>
    </source>
</evidence>
<organism evidence="1 2">
    <name type="scientific">Paenibacillus oceani</name>
    <dbReference type="NCBI Taxonomy" id="2772510"/>
    <lineage>
        <taxon>Bacteria</taxon>
        <taxon>Bacillati</taxon>
        <taxon>Bacillota</taxon>
        <taxon>Bacilli</taxon>
        <taxon>Bacillales</taxon>
        <taxon>Paenibacillaceae</taxon>
        <taxon>Paenibacillus</taxon>
    </lineage>
</organism>
<accession>A0A927CD67</accession>
<gene>
    <name evidence="1" type="ORF">IDH45_28285</name>
</gene>
<dbReference type="Proteomes" id="UP000639396">
    <property type="component" value="Unassembled WGS sequence"/>
</dbReference>
<dbReference type="RefSeq" id="WP_190931511.1">
    <property type="nucleotide sequence ID" value="NZ_JACXJA010000049.1"/>
</dbReference>